<protein>
    <submittedName>
        <fullName evidence="2">Uncharacterized protein</fullName>
    </submittedName>
</protein>
<gene>
    <name evidence="2" type="ORF">CRG98_045559</name>
</gene>
<dbReference type="AlphaFoldDB" id="A0A2I0HQW8"/>
<accession>A0A2I0HQW8</accession>
<evidence type="ECO:0000313" key="2">
    <source>
        <dbReference type="EMBL" id="PKI34102.1"/>
    </source>
</evidence>
<evidence type="ECO:0000313" key="3">
    <source>
        <dbReference type="Proteomes" id="UP000233551"/>
    </source>
</evidence>
<proteinExistence type="predicted"/>
<name>A0A2I0HQW8_PUNGR</name>
<organism evidence="2 3">
    <name type="scientific">Punica granatum</name>
    <name type="common">Pomegranate</name>
    <dbReference type="NCBI Taxonomy" id="22663"/>
    <lineage>
        <taxon>Eukaryota</taxon>
        <taxon>Viridiplantae</taxon>
        <taxon>Streptophyta</taxon>
        <taxon>Embryophyta</taxon>
        <taxon>Tracheophyta</taxon>
        <taxon>Spermatophyta</taxon>
        <taxon>Magnoliopsida</taxon>
        <taxon>eudicotyledons</taxon>
        <taxon>Gunneridae</taxon>
        <taxon>Pentapetalae</taxon>
        <taxon>rosids</taxon>
        <taxon>malvids</taxon>
        <taxon>Myrtales</taxon>
        <taxon>Lythraceae</taxon>
        <taxon>Punica</taxon>
    </lineage>
</organism>
<dbReference type="EMBL" id="PGOL01006138">
    <property type="protein sequence ID" value="PKI34102.1"/>
    <property type="molecule type" value="Genomic_DNA"/>
</dbReference>
<evidence type="ECO:0000256" key="1">
    <source>
        <dbReference type="SAM" id="MobiDB-lite"/>
    </source>
</evidence>
<keyword evidence="3" id="KW-1185">Reference proteome</keyword>
<sequence>MMTLRVVQDTRSLHCPWIVVTKAPEIVLAVLGASLAIRRAQVIAAPKLLDGDFSATTDSFGLGRVLLCPHNRVSNPPPAQLPSHASRLQAPWQGSQWLVNPATGPASPGLVEPGLEARERAQNGARGPGHDSKAPDFAGANQGRNGHLLPLFKQKKKLF</sequence>
<dbReference type="Proteomes" id="UP000233551">
    <property type="component" value="Unassembled WGS sequence"/>
</dbReference>
<feature type="region of interest" description="Disordered" evidence="1">
    <location>
        <begin position="120"/>
        <end position="147"/>
    </location>
</feature>
<reference evidence="2 3" key="1">
    <citation type="submission" date="2017-11" db="EMBL/GenBank/DDBJ databases">
        <title>De-novo sequencing of pomegranate (Punica granatum L.) genome.</title>
        <authorList>
            <person name="Akparov Z."/>
            <person name="Amiraslanov A."/>
            <person name="Hajiyeva S."/>
            <person name="Abbasov M."/>
            <person name="Kaur K."/>
            <person name="Hamwieh A."/>
            <person name="Solovyev V."/>
            <person name="Salamov A."/>
            <person name="Braich B."/>
            <person name="Kosarev P."/>
            <person name="Mahmoud A."/>
            <person name="Hajiyev E."/>
            <person name="Babayeva S."/>
            <person name="Izzatullayeva V."/>
            <person name="Mammadov A."/>
            <person name="Mammadov A."/>
            <person name="Sharifova S."/>
            <person name="Ojaghi J."/>
            <person name="Eynullazada K."/>
            <person name="Bayramov B."/>
            <person name="Abdulazimova A."/>
            <person name="Shahmuradov I."/>
        </authorList>
    </citation>
    <scope>NUCLEOTIDE SEQUENCE [LARGE SCALE GENOMIC DNA]</scope>
    <source>
        <strain evidence="3">cv. AG2017</strain>
        <tissue evidence="2">Leaf</tissue>
    </source>
</reference>
<comment type="caution">
    <text evidence="2">The sequence shown here is derived from an EMBL/GenBank/DDBJ whole genome shotgun (WGS) entry which is preliminary data.</text>
</comment>